<dbReference type="Pfam" id="PF02618">
    <property type="entry name" value="YceG"/>
    <property type="match status" value="1"/>
</dbReference>
<evidence type="ECO:0000256" key="4">
    <source>
        <dbReference type="ARBA" id="ARBA00023136"/>
    </source>
</evidence>
<dbReference type="EMBL" id="JAGQLF010000043">
    <property type="protein sequence ID" value="MCA9387070.1"/>
    <property type="molecule type" value="Genomic_DNA"/>
</dbReference>
<dbReference type="PANTHER" id="PTHR30518:SF2">
    <property type="entry name" value="ENDOLYTIC MUREIN TRANSGLYCOSYLASE"/>
    <property type="match status" value="1"/>
</dbReference>
<evidence type="ECO:0000256" key="2">
    <source>
        <dbReference type="ARBA" id="ARBA00022692"/>
    </source>
</evidence>
<reference evidence="8" key="1">
    <citation type="submission" date="2020-04" db="EMBL/GenBank/DDBJ databases">
        <authorList>
            <person name="Zhang T."/>
        </authorList>
    </citation>
    <scope>NUCLEOTIDE SEQUENCE</scope>
    <source>
        <strain evidence="8">HKST-UBA09</strain>
    </source>
</reference>
<comment type="catalytic activity">
    <reaction evidence="7">
        <text>a peptidoglycan chain = a peptidoglycan chain with N-acetyl-1,6-anhydromuramyl-[peptide] at the reducing end + a peptidoglycan chain with N-acetylglucosamine at the non-reducing end.</text>
        <dbReference type="EC" id="4.2.2.29"/>
    </reaction>
</comment>
<comment type="function">
    <text evidence="7">Functions as a peptidoglycan terminase that cleaves nascent peptidoglycan strands endolytically to terminate their elongation.</text>
</comment>
<keyword evidence="4 7" id="KW-0472">Membrane</keyword>
<dbReference type="NCBIfam" id="TIGR00247">
    <property type="entry name" value="endolytic transglycosylase MltG"/>
    <property type="match status" value="1"/>
</dbReference>
<dbReference type="AlphaFoldDB" id="A0A955RLT8"/>
<keyword evidence="6 7" id="KW-0961">Cell wall biogenesis/degradation</keyword>
<evidence type="ECO:0000256" key="6">
    <source>
        <dbReference type="ARBA" id="ARBA00023316"/>
    </source>
</evidence>
<evidence type="ECO:0000256" key="3">
    <source>
        <dbReference type="ARBA" id="ARBA00022989"/>
    </source>
</evidence>
<gene>
    <name evidence="7 8" type="primary">mltG</name>
    <name evidence="8" type="ORF">KC669_03480</name>
</gene>
<comment type="subcellular location">
    <subcellularLocation>
        <location evidence="7">Cell membrane</location>
        <topology evidence="7">Single-pass membrane protein</topology>
    </subcellularLocation>
</comment>
<dbReference type="Gene3D" id="3.30.1490.480">
    <property type="entry name" value="Endolytic murein transglycosylase"/>
    <property type="match status" value="1"/>
</dbReference>
<dbReference type="GO" id="GO:0005886">
    <property type="term" value="C:plasma membrane"/>
    <property type="evidence" value="ECO:0007669"/>
    <property type="project" value="UniProtKB-SubCell"/>
</dbReference>
<name>A0A955RLT8_9BACT</name>
<dbReference type="HAMAP" id="MF_02065">
    <property type="entry name" value="MltG"/>
    <property type="match status" value="1"/>
</dbReference>
<accession>A0A955RLT8</accession>
<reference evidence="8" key="2">
    <citation type="journal article" date="2021" name="Microbiome">
        <title>Successional dynamics and alternative stable states in a saline activated sludge microbial community over 9 years.</title>
        <authorList>
            <person name="Wang Y."/>
            <person name="Ye J."/>
            <person name="Ju F."/>
            <person name="Liu L."/>
            <person name="Boyd J.A."/>
            <person name="Deng Y."/>
            <person name="Parks D.H."/>
            <person name="Jiang X."/>
            <person name="Yin X."/>
            <person name="Woodcroft B.J."/>
            <person name="Tyson G.W."/>
            <person name="Hugenholtz P."/>
            <person name="Polz M.F."/>
            <person name="Zhang T."/>
        </authorList>
    </citation>
    <scope>NUCLEOTIDE SEQUENCE</scope>
    <source>
        <strain evidence="8">HKST-UBA09</strain>
    </source>
</reference>
<dbReference type="Proteomes" id="UP000714915">
    <property type="component" value="Unassembled WGS sequence"/>
</dbReference>
<evidence type="ECO:0000256" key="5">
    <source>
        <dbReference type="ARBA" id="ARBA00023239"/>
    </source>
</evidence>
<feature type="transmembrane region" description="Helical" evidence="7">
    <location>
        <begin position="12"/>
        <end position="34"/>
    </location>
</feature>
<comment type="similarity">
    <text evidence="7">Belongs to the transglycosylase MltG family.</text>
</comment>
<keyword evidence="3 7" id="KW-1133">Transmembrane helix</keyword>
<organism evidence="8 9">
    <name type="scientific">Candidatus Dojkabacteria bacterium</name>
    <dbReference type="NCBI Taxonomy" id="2099670"/>
    <lineage>
        <taxon>Bacteria</taxon>
        <taxon>Candidatus Dojkabacteria</taxon>
    </lineage>
</organism>
<dbReference type="GO" id="GO:0071555">
    <property type="term" value="P:cell wall organization"/>
    <property type="evidence" value="ECO:0007669"/>
    <property type="project" value="UniProtKB-KW"/>
</dbReference>
<dbReference type="InterPro" id="IPR003770">
    <property type="entry name" value="MLTG-like"/>
</dbReference>
<sequence>MRYQNNKVQSRRINPIFLIILVIIVIGIVGIFSAKNWYNRSVNKAISEDEPIELIVNEGDTFKDVLTNFESSGLINSTLPIQVYLKLNGINPSIKAGIYEIPEGYNMLEVIELLETGTFKPAIWVTIREGLKYETIADVFDDQLSGVTNFDKSEFLTLVQNPSSIVFRSSEVQAFVDSIVPTGKPMRGILYPDTYRVDQDMDTTQIIEMMVVNFIDKLEANGIDYTVYLNNPNFNLYDGIVLGSIIEKEASAWDDRAEISGVFHNRLNSGVALQSDATVNFATGKNDAGVELIDQNIDSPYNTYKYPGLPPTPINNPRIESIIAALRPNSTDYFYFYHTPDGKTFYNVNYSDHVNGVCRDLGC</sequence>
<keyword evidence="1 7" id="KW-1003">Cell membrane</keyword>
<dbReference type="GO" id="GO:0008932">
    <property type="term" value="F:lytic endotransglycosylase activity"/>
    <property type="evidence" value="ECO:0007669"/>
    <property type="project" value="UniProtKB-UniRule"/>
</dbReference>
<evidence type="ECO:0000313" key="8">
    <source>
        <dbReference type="EMBL" id="MCA9387070.1"/>
    </source>
</evidence>
<comment type="caution">
    <text evidence="8">The sequence shown here is derived from an EMBL/GenBank/DDBJ whole genome shotgun (WGS) entry which is preliminary data.</text>
</comment>
<feature type="site" description="Important for catalytic activity" evidence="7">
    <location>
        <position position="249"/>
    </location>
</feature>
<evidence type="ECO:0000256" key="7">
    <source>
        <dbReference type="HAMAP-Rule" id="MF_02065"/>
    </source>
</evidence>
<dbReference type="PANTHER" id="PTHR30518">
    <property type="entry name" value="ENDOLYTIC MUREIN TRANSGLYCOSYLASE"/>
    <property type="match status" value="1"/>
</dbReference>
<dbReference type="GO" id="GO:0009252">
    <property type="term" value="P:peptidoglycan biosynthetic process"/>
    <property type="evidence" value="ECO:0007669"/>
    <property type="project" value="UniProtKB-UniRule"/>
</dbReference>
<protein>
    <recommendedName>
        <fullName evidence="7">Endolytic murein transglycosylase</fullName>
        <ecNumber evidence="7">4.2.2.29</ecNumber>
    </recommendedName>
    <alternativeName>
        <fullName evidence="7">Peptidoglycan lytic transglycosylase</fullName>
    </alternativeName>
    <alternativeName>
        <fullName evidence="7">Peptidoglycan polymerization terminase</fullName>
    </alternativeName>
</protein>
<keyword evidence="5 7" id="KW-0456">Lyase</keyword>
<dbReference type="EC" id="4.2.2.29" evidence="7"/>
<keyword evidence="2 7" id="KW-0812">Transmembrane</keyword>
<evidence type="ECO:0000313" key="9">
    <source>
        <dbReference type="Proteomes" id="UP000714915"/>
    </source>
</evidence>
<proteinExistence type="inferred from homology"/>
<evidence type="ECO:0000256" key="1">
    <source>
        <dbReference type="ARBA" id="ARBA00022475"/>
    </source>
</evidence>